<proteinExistence type="predicted"/>
<evidence type="ECO:0000313" key="1">
    <source>
        <dbReference type="EMBL" id="VAY86491.1"/>
    </source>
</evidence>
<accession>A0A3B1DRF3</accession>
<organism evidence="1">
    <name type="scientific">hydrothermal vent metagenome</name>
    <dbReference type="NCBI Taxonomy" id="652676"/>
    <lineage>
        <taxon>unclassified sequences</taxon>
        <taxon>metagenomes</taxon>
        <taxon>ecological metagenomes</taxon>
    </lineage>
</organism>
<gene>
    <name evidence="1" type="ORF">MNB_ARC-1_170</name>
</gene>
<dbReference type="AlphaFoldDB" id="A0A3B1DRF3"/>
<sequence>MFEQKQQRVFRVTTKEIINRLEALKGIEITQLKDKVEVAFDNYNVEGEESLKGFDSWCDISANGNYELSVGVDHQNAYEFTLYVKILHGKASITNVL</sequence>
<reference evidence="1" key="1">
    <citation type="submission" date="2018-10" db="EMBL/GenBank/DDBJ databases">
        <authorList>
            <person name="Aoki K."/>
        </authorList>
    </citation>
    <scope>NUCLEOTIDE SEQUENCE</scope>
</reference>
<dbReference type="EMBL" id="UOYO01000013">
    <property type="protein sequence ID" value="VAY86491.1"/>
    <property type="molecule type" value="Genomic_DNA"/>
</dbReference>
<name>A0A3B1DRF3_9ZZZZ</name>
<protein>
    <submittedName>
        <fullName evidence="1">Uncharacterized protein</fullName>
    </submittedName>
</protein>